<dbReference type="RefSeq" id="WP_225939574.1">
    <property type="nucleotide sequence ID" value="NZ_JADBEE010000001.1"/>
</dbReference>
<gene>
    <name evidence="3" type="primary">coaE</name>
    <name evidence="5" type="ORF">H4W26_000622</name>
</gene>
<comment type="function">
    <text evidence="3">Catalyzes the phosphorylation of the 3'-hydroxyl group of dephosphocoenzyme A to form coenzyme A.</text>
</comment>
<dbReference type="CDD" id="cd02022">
    <property type="entry name" value="DPCK"/>
    <property type="match status" value="1"/>
</dbReference>
<dbReference type="GO" id="GO:0004140">
    <property type="term" value="F:dephospho-CoA kinase activity"/>
    <property type="evidence" value="ECO:0007669"/>
    <property type="project" value="UniProtKB-EC"/>
</dbReference>
<keyword evidence="3 5" id="KW-0418">Kinase</keyword>
<evidence type="ECO:0000256" key="3">
    <source>
        <dbReference type="HAMAP-Rule" id="MF_00376"/>
    </source>
</evidence>
<evidence type="ECO:0000313" key="6">
    <source>
        <dbReference type="Proteomes" id="UP000636579"/>
    </source>
</evidence>
<dbReference type="PROSITE" id="PS51219">
    <property type="entry name" value="DPCK"/>
    <property type="match status" value="1"/>
</dbReference>
<dbReference type="Proteomes" id="UP000636579">
    <property type="component" value="Unassembled WGS sequence"/>
</dbReference>
<dbReference type="InterPro" id="IPR027417">
    <property type="entry name" value="P-loop_NTPase"/>
</dbReference>
<dbReference type="PANTHER" id="PTHR10695">
    <property type="entry name" value="DEPHOSPHO-COA KINASE-RELATED"/>
    <property type="match status" value="1"/>
</dbReference>
<dbReference type="EC" id="2.7.1.24" evidence="3 4"/>
<comment type="pathway">
    <text evidence="3">Cofactor biosynthesis; coenzyme A biosynthesis; CoA from (R)-pantothenate: step 5/5.</text>
</comment>
<keyword evidence="3 5" id="KW-0808">Transferase</keyword>
<dbReference type="Pfam" id="PF01121">
    <property type="entry name" value="CoaE"/>
    <property type="match status" value="1"/>
</dbReference>
<organism evidence="5 6">
    <name type="scientific">Nesterenkonia halotolerans</name>
    <dbReference type="NCBI Taxonomy" id="225325"/>
    <lineage>
        <taxon>Bacteria</taxon>
        <taxon>Bacillati</taxon>
        <taxon>Actinomycetota</taxon>
        <taxon>Actinomycetes</taxon>
        <taxon>Micrococcales</taxon>
        <taxon>Micrococcaceae</taxon>
        <taxon>Nesterenkonia</taxon>
    </lineage>
</organism>
<dbReference type="Gene3D" id="3.40.50.300">
    <property type="entry name" value="P-loop containing nucleotide triphosphate hydrolases"/>
    <property type="match status" value="1"/>
</dbReference>
<evidence type="ECO:0000256" key="1">
    <source>
        <dbReference type="ARBA" id="ARBA00022741"/>
    </source>
</evidence>
<comment type="subcellular location">
    <subcellularLocation>
        <location evidence="3">Cytoplasm</location>
    </subcellularLocation>
</comment>
<comment type="caution">
    <text evidence="5">The sequence shown here is derived from an EMBL/GenBank/DDBJ whole genome shotgun (WGS) entry which is preliminary data.</text>
</comment>
<reference evidence="5 6" key="1">
    <citation type="submission" date="2020-10" db="EMBL/GenBank/DDBJ databases">
        <title>Sequencing the genomes of 1000 actinobacteria strains.</title>
        <authorList>
            <person name="Klenk H.-P."/>
        </authorList>
    </citation>
    <scope>NUCLEOTIDE SEQUENCE [LARGE SCALE GENOMIC DNA]</scope>
    <source>
        <strain evidence="5 6">DSM 15474</strain>
    </source>
</reference>
<protein>
    <recommendedName>
        <fullName evidence="3 4">Dephospho-CoA kinase</fullName>
        <ecNumber evidence="3 4">2.7.1.24</ecNumber>
    </recommendedName>
    <alternativeName>
        <fullName evidence="3">Dephosphocoenzyme A kinase</fullName>
    </alternativeName>
</protein>
<evidence type="ECO:0000313" key="5">
    <source>
        <dbReference type="EMBL" id="MBE1513867.1"/>
    </source>
</evidence>
<keyword evidence="6" id="KW-1185">Reference proteome</keyword>
<keyword evidence="3" id="KW-0173">Coenzyme A biosynthesis</keyword>
<dbReference type="NCBIfam" id="TIGR00152">
    <property type="entry name" value="dephospho-CoA kinase"/>
    <property type="match status" value="1"/>
</dbReference>
<dbReference type="PANTHER" id="PTHR10695:SF46">
    <property type="entry name" value="BIFUNCTIONAL COENZYME A SYNTHASE-RELATED"/>
    <property type="match status" value="1"/>
</dbReference>
<name>A0ABR9J4T5_9MICC</name>
<comment type="catalytic activity">
    <reaction evidence="3">
        <text>3'-dephospho-CoA + ATP = ADP + CoA + H(+)</text>
        <dbReference type="Rhea" id="RHEA:18245"/>
        <dbReference type="ChEBI" id="CHEBI:15378"/>
        <dbReference type="ChEBI" id="CHEBI:30616"/>
        <dbReference type="ChEBI" id="CHEBI:57287"/>
        <dbReference type="ChEBI" id="CHEBI:57328"/>
        <dbReference type="ChEBI" id="CHEBI:456216"/>
        <dbReference type="EC" id="2.7.1.24"/>
    </reaction>
</comment>
<dbReference type="NCBIfam" id="NF002879">
    <property type="entry name" value="PRK03333.1"/>
    <property type="match status" value="1"/>
</dbReference>
<evidence type="ECO:0000256" key="4">
    <source>
        <dbReference type="NCBIfam" id="TIGR00152"/>
    </source>
</evidence>
<proteinExistence type="inferred from homology"/>
<comment type="similarity">
    <text evidence="3">Belongs to the CoaE family.</text>
</comment>
<dbReference type="HAMAP" id="MF_00376">
    <property type="entry name" value="Dephospho_CoA_kinase"/>
    <property type="match status" value="1"/>
</dbReference>
<dbReference type="SUPFAM" id="SSF52540">
    <property type="entry name" value="P-loop containing nucleoside triphosphate hydrolases"/>
    <property type="match status" value="1"/>
</dbReference>
<keyword evidence="3" id="KW-0963">Cytoplasm</keyword>
<evidence type="ECO:0000256" key="2">
    <source>
        <dbReference type="ARBA" id="ARBA00022840"/>
    </source>
</evidence>
<keyword evidence="1 3" id="KW-0547">Nucleotide-binding</keyword>
<keyword evidence="2 3" id="KW-0067">ATP-binding</keyword>
<feature type="binding site" evidence="3">
    <location>
        <begin position="14"/>
        <end position="19"/>
    </location>
    <ligand>
        <name>ATP</name>
        <dbReference type="ChEBI" id="CHEBI:30616"/>
    </ligand>
</feature>
<accession>A0ABR9J4T5</accession>
<dbReference type="EMBL" id="JADBEE010000001">
    <property type="protein sequence ID" value="MBE1513867.1"/>
    <property type="molecule type" value="Genomic_DNA"/>
</dbReference>
<dbReference type="InterPro" id="IPR001977">
    <property type="entry name" value="Depp_CoAkinase"/>
</dbReference>
<sequence length="204" mass="21876">MAEIYSVGLTGGIASGKSAVAARLAEHGALIIDADLLAREALEPGSPGLEEVISTFGRELVTEAGELDRSALGRVVFNDEEARAKLNAIVHPRVRAEAARLREGASVGTVVVEDIPLLVETGQQDRFDLVLVVQAPESQRISRIVENRGSTEEDARARISAQATDAERAAAADVVLDNSGTVEELQRQVDELYVKLQGRVRARQ</sequence>